<evidence type="ECO:0000313" key="3">
    <source>
        <dbReference type="Proteomes" id="UP000292362"/>
    </source>
</evidence>
<accession>A0A4Q9L6I9</accession>
<feature type="non-terminal residue" evidence="2">
    <location>
        <position position="464"/>
    </location>
</feature>
<keyword evidence="1" id="KW-0732">Signal</keyword>
<dbReference type="VEuPathDB" id="MicrosporidiaDB:CWI37_0393p0020"/>
<organism evidence="2 3">
    <name type="scientific">Hamiltosporidium tvaerminnensis</name>
    <dbReference type="NCBI Taxonomy" id="1176355"/>
    <lineage>
        <taxon>Eukaryota</taxon>
        <taxon>Fungi</taxon>
        <taxon>Fungi incertae sedis</taxon>
        <taxon>Microsporidia</taxon>
        <taxon>Dubosqiidae</taxon>
        <taxon>Hamiltosporidium</taxon>
    </lineage>
</organism>
<feature type="signal peptide" evidence="1">
    <location>
        <begin position="1"/>
        <end position="27"/>
    </location>
</feature>
<sequence length="464" mass="53749">MKINFKKMCMEHSFMFIFLLKCIKLAAFESEDEYLNQILREFCELSVMEENQFISENIHNKSDIALLIFKVKDASFCVPLFIFNKEDADFLNEKPSYAVESKENDSQNLLLKTLIEILTKSDLNIFPEKGTSNLQKNILLDFIIEYINKIDEMFSESGCDIVFVKHTIGSEASEINMKSLSGEFEKKEYFDIKKQEISDFFSDVLNEILLKTLNQYFQFLGLNAVEYYNQQINQAIDMVFGVSISPGNLLEIFKNPKDIFQRGFYEFWTIGINVKSNLLSYKPLISGLLCFCGNISGSISSEEIKNIIEFLYIFVELIPQELFLQINTILEDTYNEFIREEPDKTLEEKKIIAGNHIRDIFCNEILSNKDNPISIVLRQQIACFFSFVTHGTLEHTDEISEIFDESFSNMGFYQNLLHNLMKLYIFANMGRKKNVSSEISKNTKIKAANDADEVKKSDSEVQKC</sequence>
<reference evidence="2 3" key="1">
    <citation type="submission" date="2017-12" db="EMBL/GenBank/DDBJ databases">
        <authorList>
            <person name="Pombert J.-F."/>
            <person name="Haag K.L."/>
            <person name="Ebert D."/>
        </authorList>
    </citation>
    <scope>NUCLEOTIDE SEQUENCE [LARGE SCALE GENOMIC DNA]</scope>
    <source>
        <strain evidence="2">FI-OER-3-3</strain>
    </source>
</reference>
<protein>
    <submittedName>
        <fullName evidence="2">Uncharacterized protein</fullName>
    </submittedName>
</protein>
<dbReference type="EMBL" id="PITJ01000393">
    <property type="protein sequence ID" value="TBU02906.1"/>
    <property type="molecule type" value="Genomic_DNA"/>
</dbReference>
<comment type="caution">
    <text evidence="2">The sequence shown here is derived from an EMBL/GenBank/DDBJ whole genome shotgun (WGS) entry which is preliminary data.</text>
</comment>
<feature type="chain" id="PRO_5020758023" evidence="1">
    <location>
        <begin position="28"/>
        <end position="464"/>
    </location>
</feature>
<dbReference type="Proteomes" id="UP000292362">
    <property type="component" value="Unassembled WGS sequence"/>
</dbReference>
<evidence type="ECO:0000313" key="2">
    <source>
        <dbReference type="EMBL" id="TBU02906.1"/>
    </source>
</evidence>
<proteinExistence type="predicted"/>
<gene>
    <name evidence="2" type="ORF">CWI37_0393p0020</name>
</gene>
<evidence type="ECO:0000256" key="1">
    <source>
        <dbReference type="SAM" id="SignalP"/>
    </source>
</evidence>
<name>A0A4Q9L6I9_9MICR</name>
<dbReference type="AlphaFoldDB" id="A0A4Q9L6I9"/>